<feature type="region of interest" description="Disordered" evidence="1">
    <location>
        <begin position="31"/>
        <end position="66"/>
    </location>
</feature>
<feature type="region of interest" description="Disordered" evidence="1">
    <location>
        <begin position="335"/>
        <end position="365"/>
    </location>
</feature>
<feature type="region of interest" description="Disordered" evidence="1">
    <location>
        <begin position="207"/>
        <end position="231"/>
    </location>
</feature>
<sequence>MSSYSVAPVRCSPRYSPPLPSLPGGWVGSVAESTSHRHGPRLNFVRLPSTSHDKGESSFNATSLRSRHASTSEAMERVDLWDSHRLVEHVVTSIFDESSAETSEAAAVTDFIESRRLGGQFFVFNHGRLDEMFDKADERQMAFAIEWSLQHLVHGTLPAVRIPKLYDVFSRASPKLQDTFPCTNDHKNESDDTTWDWPETQVSPQIRNALPGTDSGSATSSSPLTLITPTTEDPCVDVPAATLNLRAKMPLSPGLDADVQPQSYEAGKSFLPECKNITGSAVSTDVFLANADLPLTCEANTDMEAQDALCGSPRGDNDHLSPSFFTSSDLLDARLTTDEGPSQDDQDAAPADYDNLADFDTPSYGASELDAATSLESVGEDDFAPPFTSSPFSLHFMPLDGDGDDDLYTLPQGLPSIAEVDNNDDDVSIQPLPPSPGSAHSSLLSLQSHVTIVDLPTFDDTFDLEQELEPLLELEGALADTSALFPDPDMHHVATSRPEESAQEEHTSPMLVESQIDLLSPLKLNISSAELNLTEEVLLSPVLMKYTLNRMPAKTLTISTNLFIATPSPPSVPEGHHLLPRSRTLARALSEAMHPRTLFPTESGHRRARSLPAQPAECNTDGSTTTPTPAPRTVRFQLDNRARKGKERDERIPPLGHAAHRQKRIRSRTRASHAEDAAIRRDPELEPGNAKSRWSFLYALVSNLSADDSYFPLPDFVEAEGIPRHAFEVSAHILKLACFCGVLMQGVQVFHDRPMSGTMG</sequence>
<gene>
    <name evidence="2" type="ORF">EVG20_g4237</name>
</gene>
<feature type="compositionally biased region" description="Basic residues" evidence="1">
    <location>
        <begin position="658"/>
        <end position="671"/>
    </location>
</feature>
<organism evidence="2 3">
    <name type="scientific">Dentipellis fragilis</name>
    <dbReference type="NCBI Taxonomy" id="205917"/>
    <lineage>
        <taxon>Eukaryota</taxon>
        <taxon>Fungi</taxon>
        <taxon>Dikarya</taxon>
        <taxon>Basidiomycota</taxon>
        <taxon>Agaricomycotina</taxon>
        <taxon>Agaricomycetes</taxon>
        <taxon>Russulales</taxon>
        <taxon>Hericiaceae</taxon>
        <taxon>Dentipellis</taxon>
    </lineage>
</organism>
<dbReference type="Proteomes" id="UP000298327">
    <property type="component" value="Unassembled WGS sequence"/>
</dbReference>
<feature type="region of interest" description="Disordered" evidence="1">
    <location>
        <begin position="612"/>
        <end position="632"/>
    </location>
</feature>
<evidence type="ECO:0000313" key="2">
    <source>
        <dbReference type="EMBL" id="TFY66846.1"/>
    </source>
</evidence>
<feature type="region of interest" description="Disordered" evidence="1">
    <location>
        <begin position="657"/>
        <end position="676"/>
    </location>
</feature>
<name>A0A4Y9YW85_9AGAM</name>
<evidence type="ECO:0000313" key="3">
    <source>
        <dbReference type="Proteomes" id="UP000298327"/>
    </source>
</evidence>
<feature type="compositionally biased region" description="Polar residues" evidence="1">
    <location>
        <begin position="57"/>
        <end position="66"/>
    </location>
</feature>
<keyword evidence="3" id="KW-1185">Reference proteome</keyword>
<protein>
    <submittedName>
        <fullName evidence="2">Uncharacterized protein</fullName>
    </submittedName>
</protein>
<dbReference type="EMBL" id="SEOQ01000213">
    <property type="protein sequence ID" value="TFY66846.1"/>
    <property type="molecule type" value="Genomic_DNA"/>
</dbReference>
<reference evidence="2 3" key="1">
    <citation type="submission" date="2019-02" db="EMBL/GenBank/DDBJ databases">
        <title>Genome sequencing of the rare red list fungi Dentipellis fragilis.</title>
        <authorList>
            <person name="Buettner E."/>
            <person name="Kellner H."/>
        </authorList>
    </citation>
    <scope>NUCLEOTIDE SEQUENCE [LARGE SCALE GENOMIC DNA]</scope>
    <source>
        <strain evidence="2 3">DSM 105465</strain>
    </source>
</reference>
<dbReference type="OrthoDB" id="10480514at2759"/>
<evidence type="ECO:0000256" key="1">
    <source>
        <dbReference type="SAM" id="MobiDB-lite"/>
    </source>
</evidence>
<accession>A0A4Y9YW85</accession>
<dbReference type="AlphaFoldDB" id="A0A4Y9YW85"/>
<feature type="compositionally biased region" description="Low complexity" evidence="1">
    <location>
        <begin position="217"/>
        <end position="231"/>
    </location>
</feature>
<comment type="caution">
    <text evidence="2">The sequence shown here is derived from an EMBL/GenBank/DDBJ whole genome shotgun (WGS) entry which is preliminary data.</text>
</comment>
<proteinExistence type="predicted"/>